<dbReference type="RefSeq" id="WP_136554960.1">
    <property type="nucleotide sequence ID" value="NZ_STGJ01000016.1"/>
</dbReference>
<name>A0A4V4N795_9NEIS</name>
<dbReference type="AlphaFoldDB" id="A0A4V4N795"/>
<evidence type="ECO:0000259" key="1">
    <source>
        <dbReference type="PROSITE" id="PS50206"/>
    </source>
</evidence>
<dbReference type="PROSITE" id="PS50206">
    <property type="entry name" value="RHODANESE_3"/>
    <property type="match status" value="1"/>
</dbReference>
<dbReference type="SMART" id="SM00450">
    <property type="entry name" value="RHOD"/>
    <property type="match status" value="1"/>
</dbReference>
<dbReference type="Proteomes" id="UP000308891">
    <property type="component" value="Unassembled WGS sequence"/>
</dbReference>
<proteinExistence type="predicted"/>
<dbReference type="Pfam" id="PF00581">
    <property type="entry name" value="Rhodanese"/>
    <property type="match status" value="1"/>
</dbReference>
<dbReference type="InterPro" id="IPR001763">
    <property type="entry name" value="Rhodanese-like_dom"/>
</dbReference>
<organism evidence="2 3">
    <name type="scientific">Crenobacter intestini</name>
    <dbReference type="NCBI Taxonomy" id="2563443"/>
    <lineage>
        <taxon>Bacteria</taxon>
        <taxon>Pseudomonadati</taxon>
        <taxon>Pseudomonadota</taxon>
        <taxon>Betaproteobacteria</taxon>
        <taxon>Neisseriales</taxon>
        <taxon>Neisseriaceae</taxon>
        <taxon>Crenobacter</taxon>
    </lineage>
</organism>
<gene>
    <name evidence="2" type="ORF">E5K04_13405</name>
</gene>
<evidence type="ECO:0000313" key="3">
    <source>
        <dbReference type="Proteomes" id="UP000308891"/>
    </source>
</evidence>
<sequence length="150" mass="16332">MSEVGTILDKAHQRAQEFVLPYSGVVLPQEAWALLQALPEARLVDVRSAAEWQFVGGVPGAVCIEWKTWPGMLPNPDFLAQLQRQVDPETVLLLLCRTGARSDDAARLLAANGFASVYNIAEGFEGERDGAGHRGSVNGWQAHGLPWQQA</sequence>
<evidence type="ECO:0000313" key="2">
    <source>
        <dbReference type="EMBL" id="TIC79733.1"/>
    </source>
</evidence>
<dbReference type="SUPFAM" id="SSF52821">
    <property type="entry name" value="Rhodanese/Cell cycle control phosphatase"/>
    <property type="match status" value="1"/>
</dbReference>
<protein>
    <submittedName>
        <fullName evidence="2">Rhodanese-like domain-containing protein</fullName>
    </submittedName>
</protein>
<feature type="domain" description="Rhodanese" evidence="1">
    <location>
        <begin position="37"/>
        <end position="149"/>
    </location>
</feature>
<keyword evidence="3" id="KW-1185">Reference proteome</keyword>
<comment type="caution">
    <text evidence="2">The sequence shown here is derived from an EMBL/GenBank/DDBJ whole genome shotgun (WGS) entry which is preliminary data.</text>
</comment>
<dbReference type="InterPro" id="IPR036873">
    <property type="entry name" value="Rhodanese-like_dom_sf"/>
</dbReference>
<dbReference type="PANTHER" id="PTHR45431">
    <property type="entry name" value="RHODANESE-LIKE DOMAIN-CONTAINING PROTEIN 15, CHLOROPLASTIC"/>
    <property type="match status" value="1"/>
</dbReference>
<dbReference type="PANTHER" id="PTHR45431:SF3">
    <property type="entry name" value="RHODANESE-LIKE DOMAIN-CONTAINING PROTEIN 15, CHLOROPLASTIC"/>
    <property type="match status" value="1"/>
</dbReference>
<dbReference type="Gene3D" id="3.40.250.10">
    <property type="entry name" value="Rhodanese-like domain"/>
    <property type="match status" value="1"/>
</dbReference>
<dbReference type="EMBL" id="STGJ01000016">
    <property type="protein sequence ID" value="TIC79733.1"/>
    <property type="molecule type" value="Genomic_DNA"/>
</dbReference>
<dbReference type="CDD" id="cd01522">
    <property type="entry name" value="RHOD_1"/>
    <property type="match status" value="1"/>
</dbReference>
<accession>A0A4V4N795</accession>
<dbReference type="OrthoDB" id="9815890at2"/>
<reference evidence="2 3" key="1">
    <citation type="submission" date="2019-04" db="EMBL/GenBank/DDBJ databases">
        <title>Crenobacter sp. nov.</title>
        <authorList>
            <person name="Shi S."/>
        </authorList>
    </citation>
    <scope>NUCLEOTIDE SEQUENCE [LARGE SCALE GENOMIC DNA]</scope>
    <source>
        <strain evidence="2 3">GY 70310</strain>
    </source>
</reference>
<dbReference type="InterPro" id="IPR052367">
    <property type="entry name" value="Thiosulfate_ST/Rhodanese-like"/>
</dbReference>